<feature type="chain" id="PRO_5036999402" evidence="1">
    <location>
        <begin position="24"/>
        <end position="95"/>
    </location>
</feature>
<organism evidence="2 3">
    <name type="scientific">Bowmanella dokdonensis</name>
    <dbReference type="NCBI Taxonomy" id="751969"/>
    <lineage>
        <taxon>Bacteria</taxon>
        <taxon>Pseudomonadati</taxon>
        <taxon>Pseudomonadota</taxon>
        <taxon>Gammaproteobacteria</taxon>
        <taxon>Alteromonadales</taxon>
        <taxon>Alteromonadaceae</taxon>
        <taxon>Bowmanella</taxon>
    </lineage>
</organism>
<evidence type="ECO:0000313" key="3">
    <source>
        <dbReference type="Proteomes" id="UP000664654"/>
    </source>
</evidence>
<gene>
    <name evidence="2" type="ORF">J0A66_07050</name>
</gene>
<dbReference type="RefSeq" id="WP_206573087.1">
    <property type="nucleotide sequence ID" value="NZ_JAFKCV010000003.1"/>
</dbReference>
<evidence type="ECO:0000256" key="1">
    <source>
        <dbReference type="SAM" id="SignalP"/>
    </source>
</evidence>
<protein>
    <submittedName>
        <fullName evidence="2">Uncharacterized protein</fullName>
    </submittedName>
</protein>
<accession>A0A939DLW9</accession>
<sequence>MRNCTHTFLTIAGLLLASHLAVADTQEFSRHTFTYHLDTQIDLVQFNYLQCEQSLRDDLDRDIQDQVTENLEEFGSHKLLAAYLPVHKQALPSTE</sequence>
<evidence type="ECO:0000313" key="2">
    <source>
        <dbReference type="EMBL" id="MBN7824979.1"/>
    </source>
</evidence>
<dbReference type="AlphaFoldDB" id="A0A939DLW9"/>
<comment type="caution">
    <text evidence="2">The sequence shown here is derived from an EMBL/GenBank/DDBJ whole genome shotgun (WGS) entry which is preliminary data.</text>
</comment>
<dbReference type="Proteomes" id="UP000664654">
    <property type="component" value="Unassembled WGS sequence"/>
</dbReference>
<keyword evidence="1" id="KW-0732">Signal</keyword>
<reference evidence="2" key="1">
    <citation type="submission" date="2021-03" db="EMBL/GenBank/DDBJ databases">
        <title>novel species isolated from a fishpond in China.</title>
        <authorList>
            <person name="Lu H."/>
            <person name="Cai Z."/>
        </authorList>
    </citation>
    <scope>NUCLEOTIDE SEQUENCE</scope>
    <source>
        <strain evidence="2">JCM 30855</strain>
    </source>
</reference>
<name>A0A939DLW9_9ALTE</name>
<proteinExistence type="predicted"/>
<dbReference type="EMBL" id="JAFKCV010000003">
    <property type="protein sequence ID" value="MBN7824979.1"/>
    <property type="molecule type" value="Genomic_DNA"/>
</dbReference>
<feature type="signal peptide" evidence="1">
    <location>
        <begin position="1"/>
        <end position="23"/>
    </location>
</feature>
<keyword evidence="3" id="KW-1185">Reference proteome</keyword>